<evidence type="ECO:0000313" key="2">
    <source>
        <dbReference type="Proteomes" id="UP001152795"/>
    </source>
</evidence>
<feature type="non-terminal residue" evidence="1">
    <location>
        <position position="79"/>
    </location>
</feature>
<proteinExistence type="predicted"/>
<organism evidence="1 2">
    <name type="scientific">Paramuricea clavata</name>
    <name type="common">Red gorgonian</name>
    <name type="synonym">Violescent sea-whip</name>
    <dbReference type="NCBI Taxonomy" id="317549"/>
    <lineage>
        <taxon>Eukaryota</taxon>
        <taxon>Metazoa</taxon>
        <taxon>Cnidaria</taxon>
        <taxon>Anthozoa</taxon>
        <taxon>Octocorallia</taxon>
        <taxon>Malacalcyonacea</taxon>
        <taxon>Plexauridae</taxon>
        <taxon>Paramuricea</taxon>
    </lineage>
</organism>
<dbReference type="AlphaFoldDB" id="A0A7D9JSL2"/>
<comment type="caution">
    <text evidence="1">The sequence shown here is derived from an EMBL/GenBank/DDBJ whole genome shotgun (WGS) entry which is preliminary data.</text>
</comment>
<feature type="non-terminal residue" evidence="1">
    <location>
        <position position="1"/>
    </location>
</feature>
<evidence type="ECO:0000313" key="1">
    <source>
        <dbReference type="EMBL" id="CAB4034445.1"/>
    </source>
</evidence>
<dbReference type="EMBL" id="CACRXK020020122">
    <property type="protein sequence ID" value="CAB4034445.1"/>
    <property type="molecule type" value="Genomic_DNA"/>
</dbReference>
<protein>
    <submittedName>
        <fullName evidence="1">Uncharacterized protein</fullName>
    </submittedName>
</protein>
<name>A0A7D9JSL2_PARCT</name>
<sequence>FSNTYAHLFINKLSTASLQSWTGQSAPIRSALFGQAVIIKLDLYRFASLIILIIDNAKTNDYNIINVCTRRHTRRPLMK</sequence>
<reference evidence="1" key="1">
    <citation type="submission" date="2020-04" db="EMBL/GenBank/DDBJ databases">
        <authorList>
            <person name="Alioto T."/>
            <person name="Alioto T."/>
            <person name="Gomez Garrido J."/>
        </authorList>
    </citation>
    <scope>NUCLEOTIDE SEQUENCE</scope>
    <source>
        <strain evidence="1">A484AB</strain>
    </source>
</reference>
<dbReference type="Proteomes" id="UP001152795">
    <property type="component" value="Unassembled WGS sequence"/>
</dbReference>
<accession>A0A7D9JSL2</accession>
<gene>
    <name evidence="1" type="ORF">PACLA_8A007310</name>
</gene>
<keyword evidence="2" id="KW-1185">Reference proteome</keyword>